<evidence type="ECO:0000313" key="2">
    <source>
        <dbReference type="Proteomes" id="UP001501433"/>
    </source>
</evidence>
<protein>
    <submittedName>
        <fullName evidence="1">LptE family protein</fullName>
    </submittedName>
</protein>
<name>A0ABP9CT32_9FLAO</name>
<dbReference type="InterPro" id="IPR007485">
    <property type="entry name" value="LPS_assembly_LptE"/>
</dbReference>
<dbReference type="Proteomes" id="UP001501433">
    <property type="component" value="Unassembled WGS sequence"/>
</dbReference>
<keyword evidence="2" id="KW-1185">Reference proteome</keyword>
<comment type="caution">
    <text evidence="1">The sequence shown here is derived from an EMBL/GenBank/DDBJ whole genome shotgun (WGS) entry which is preliminary data.</text>
</comment>
<dbReference type="Pfam" id="PF04390">
    <property type="entry name" value="LptE"/>
    <property type="match status" value="1"/>
</dbReference>
<gene>
    <name evidence="1" type="ORF">GCM10023330_22480</name>
</gene>
<organism evidence="1 2">
    <name type="scientific">Litoribaculum gwangyangense</name>
    <dbReference type="NCBI Taxonomy" id="1130722"/>
    <lineage>
        <taxon>Bacteria</taxon>
        <taxon>Pseudomonadati</taxon>
        <taxon>Bacteroidota</taxon>
        <taxon>Flavobacteriia</taxon>
        <taxon>Flavobacteriales</taxon>
        <taxon>Flavobacteriaceae</taxon>
        <taxon>Litoribaculum</taxon>
    </lineage>
</organism>
<evidence type="ECO:0000313" key="1">
    <source>
        <dbReference type="EMBL" id="GAA4814200.1"/>
    </source>
</evidence>
<reference evidence="2" key="1">
    <citation type="journal article" date="2019" name="Int. J. Syst. Evol. Microbiol.">
        <title>The Global Catalogue of Microorganisms (GCM) 10K type strain sequencing project: providing services to taxonomists for standard genome sequencing and annotation.</title>
        <authorList>
            <consortium name="The Broad Institute Genomics Platform"/>
            <consortium name="The Broad Institute Genome Sequencing Center for Infectious Disease"/>
            <person name="Wu L."/>
            <person name="Ma J."/>
        </authorList>
    </citation>
    <scope>NUCLEOTIDE SEQUENCE [LARGE SCALE GENOMIC DNA]</scope>
    <source>
        <strain evidence="2">JCM 18325</strain>
    </source>
</reference>
<proteinExistence type="predicted"/>
<sequence>MKKYFIYFSFFALSILLFGCGIYSFTGASIPAGTQTYQVNRFENTALLIEPGFERDFKIALEDLIQNQTNLVLVPSSGDLVYEGEITDYRISPTTATSQNTAAQNRLTVSVKLRFFNRKNEEDDLEQTFSFFYDYPGSDQLVGAQKATAHEEIFERITQDIFNATLAKW</sequence>
<dbReference type="EMBL" id="BAABJW010000003">
    <property type="protein sequence ID" value="GAA4814200.1"/>
    <property type="molecule type" value="Genomic_DNA"/>
</dbReference>
<accession>A0ABP9CT32</accession>
<dbReference type="PROSITE" id="PS51257">
    <property type="entry name" value="PROKAR_LIPOPROTEIN"/>
    <property type="match status" value="1"/>
</dbReference>
<dbReference type="RefSeq" id="WP_345277072.1">
    <property type="nucleotide sequence ID" value="NZ_BAABJW010000003.1"/>
</dbReference>